<organism evidence="2 3">
    <name type="scientific">Bacteriovorax antarcticus</name>
    <dbReference type="NCBI Taxonomy" id="3088717"/>
    <lineage>
        <taxon>Bacteria</taxon>
        <taxon>Pseudomonadati</taxon>
        <taxon>Bdellovibrionota</taxon>
        <taxon>Bacteriovoracia</taxon>
        <taxon>Bacteriovoracales</taxon>
        <taxon>Bacteriovoracaceae</taxon>
        <taxon>Bacteriovorax</taxon>
    </lineage>
</organism>
<evidence type="ECO:0000256" key="1">
    <source>
        <dbReference type="PROSITE-ProRule" id="PRU00339"/>
    </source>
</evidence>
<dbReference type="PROSITE" id="PS50005">
    <property type="entry name" value="TPR"/>
    <property type="match status" value="1"/>
</dbReference>
<dbReference type="Gene3D" id="1.25.40.10">
    <property type="entry name" value="Tetratricopeptide repeat domain"/>
    <property type="match status" value="1"/>
</dbReference>
<dbReference type="InterPro" id="IPR011990">
    <property type="entry name" value="TPR-like_helical_dom_sf"/>
</dbReference>
<gene>
    <name evidence="2" type="ORF">SHI21_07475</name>
</gene>
<dbReference type="EMBL" id="JAYGJQ010000001">
    <property type="protein sequence ID" value="MEA9356034.1"/>
    <property type="molecule type" value="Genomic_DNA"/>
</dbReference>
<evidence type="ECO:0000313" key="2">
    <source>
        <dbReference type="EMBL" id="MEA9356034.1"/>
    </source>
</evidence>
<protein>
    <submittedName>
        <fullName evidence="2">Tetratricopeptide repeat protein</fullName>
    </submittedName>
</protein>
<dbReference type="Proteomes" id="UP001302274">
    <property type="component" value="Unassembled WGS sequence"/>
</dbReference>
<sequence>MKYFFFLLLLAGCSTYVPVEYRTPSEYSAKKDSYVQIIINKESSLTPAQKLTLAEDLGLELNNDGWLRYKKEKSPKQLYEIVINQFEINSEAKLPSTETVDKRTYRTASYRAIGNASFSIKRLDEESPTQFNISSNTIVASRVELPDILGAYSRVGVFSTLMGTNSEADIIEKQDKTLSMEALIEAKARVFEAIKSKITPVKNIVKIKLEDDRDDMEELKSLLKENDLTGAVIYLDYLNAQERRSDVFYNLGVVYEALGYFSEACNYYKEAYALSAKSIYLEQKAGCELRLQQFSLLPF</sequence>
<comment type="caution">
    <text evidence="2">The sequence shown here is derived from an EMBL/GenBank/DDBJ whole genome shotgun (WGS) entry which is preliminary data.</text>
</comment>
<dbReference type="RefSeq" id="WP_323575701.1">
    <property type="nucleotide sequence ID" value="NZ_JAYGJQ010000001.1"/>
</dbReference>
<reference evidence="2 3" key="1">
    <citation type="submission" date="2023-11" db="EMBL/GenBank/DDBJ databases">
        <title>A Novel Polar Bacteriovorax (B. antarcticus) Isolated from the Biocrust in Antarctica.</title>
        <authorList>
            <person name="Mun W."/>
            <person name="Choi S.Y."/>
            <person name="Mitchell R.J."/>
        </authorList>
    </citation>
    <scope>NUCLEOTIDE SEQUENCE [LARGE SCALE GENOMIC DNA]</scope>
    <source>
        <strain evidence="2 3">PP10</strain>
    </source>
</reference>
<evidence type="ECO:0000313" key="3">
    <source>
        <dbReference type="Proteomes" id="UP001302274"/>
    </source>
</evidence>
<keyword evidence="1" id="KW-0802">TPR repeat</keyword>
<name>A0ABU5VSJ7_9BACT</name>
<proteinExistence type="predicted"/>
<dbReference type="InterPro" id="IPR019734">
    <property type="entry name" value="TPR_rpt"/>
</dbReference>
<dbReference type="SUPFAM" id="SSF48452">
    <property type="entry name" value="TPR-like"/>
    <property type="match status" value="1"/>
</dbReference>
<feature type="repeat" description="TPR" evidence="1">
    <location>
        <begin position="245"/>
        <end position="278"/>
    </location>
</feature>
<accession>A0ABU5VSJ7</accession>
<keyword evidence="3" id="KW-1185">Reference proteome</keyword>